<dbReference type="InterPro" id="IPR036388">
    <property type="entry name" value="WH-like_DNA-bd_sf"/>
</dbReference>
<feature type="domain" description="HTH lysR-type" evidence="5">
    <location>
        <begin position="4"/>
        <end position="60"/>
    </location>
</feature>
<comment type="caution">
    <text evidence="6">The sequence shown here is derived from an EMBL/GenBank/DDBJ whole genome shotgun (WGS) entry which is preliminary data.</text>
</comment>
<keyword evidence="4" id="KW-0804">Transcription</keyword>
<dbReference type="NCBIfam" id="NF002964">
    <property type="entry name" value="PRK03635.1"/>
    <property type="match status" value="1"/>
</dbReference>
<dbReference type="InterPro" id="IPR005119">
    <property type="entry name" value="LysR_subst-bd"/>
</dbReference>
<dbReference type="Gene3D" id="1.10.10.10">
    <property type="entry name" value="Winged helix-like DNA-binding domain superfamily/Winged helix DNA-binding domain"/>
    <property type="match status" value="1"/>
</dbReference>
<evidence type="ECO:0000313" key="6">
    <source>
        <dbReference type="EMBL" id="TDP72378.1"/>
    </source>
</evidence>
<dbReference type="FunCoup" id="A0A4R6QQJ1">
    <property type="interactions" value="113"/>
</dbReference>
<dbReference type="SUPFAM" id="SSF46785">
    <property type="entry name" value="Winged helix' DNA-binding domain"/>
    <property type="match status" value="1"/>
</dbReference>
<dbReference type="PANTHER" id="PTHR30579:SF2">
    <property type="entry name" value="HTH-TYPE TRANSCRIPTIONAL REGULATOR ARGP"/>
    <property type="match status" value="1"/>
</dbReference>
<evidence type="ECO:0000256" key="2">
    <source>
        <dbReference type="ARBA" id="ARBA00023015"/>
    </source>
</evidence>
<sequence length="310" mass="33831">MKDLDLAALQCLAALADEGNFERAAQRLNITQSAVSQRLRALEAQVGQLLVIRTRPLRLTEQGKLLLRLARQIQALSSDVARELGLQQTAMERLPIAVNADSLATWVLPALDGLVQQGLQAGYGLELVVDDQDFTHDWLRQGAVLGCVSTVREALRGCLVQPLGVMRYIAVASPALIAGRFPEGLTPVNFSQLPFLVFNRKDDTQVQWVSRAFGLRAPTLQERYVPSSEAYVHAVQMGWGIGVAPELQVRPLLASGALVALRPEVTLDVALFWHQWKLLPDSVAQEPGVALLTEVGRALADGARRALAQE</sequence>
<dbReference type="NCBIfam" id="NF009888">
    <property type="entry name" value="PRK13348.1"/>
    <property type="match status" value="1"/>
</dbReference>
<dbReference type="InterPro" id="IPR036390">
    <property type="entry name" value="WH_DNA-bd_sf"/>
</dbReference>
<dbReference type="SUPFAM" id="SSF53850">
    <property type="entry name" value="Periplasmic binding protein-like II"/>
    <property type="match status" value="1"/>
</dbReference>
<name>A0A4R6QQJ1_9BURK</name>
<evidence type="ECO:0000256" key="3">
    <source>
        <dbReference type="ARBA" id="ARBA00023125"/>
    </source>
</evidence>
<evidence type="ECO:0000313" key="7">
    <source>
        <dbReference type="Proteomes" id="UP000295361"/>
    </source>
</evidence>
<gene>
    <name evidence="6" type="ORF">DES47_102123</name>
</gene>
<dbReference type="PRINTS" id="PR00039">
    <property type="entry name" value="HTHLYSR"/>
</dbReference>
<dbReference type="Gene3D" id="3.40.190.290">
    <property type="match status" value="1"/>
</dbReference>
<dbReference type="GO" id="GO:0003700">
    <property type="term" value="F:DNA-binding transcription factor activity"/>
    <property type="evidence" value="ECO:0007669"/>
    <property type="project" value="InterPro"/>
</dbReference>
<dbReference type="InterPro" id="IPR050176">
    <property type="entry name" value="LTTR"/>
</dbReference>
<keyword evidence="3" id="KW-0238">DNA-binding</keyword>
<dbReference type="InterPro" id="IPR017685">
    <property type="entry name" value="ArgP"/>
</dbReference>
<keyword evidence="7" id="KW-1185">Reference proteome</keyword>
<dbReference type="EMBL" id="SNXS01000002">
    <property type="protein sequence ID" value="TDP72378.1"/>
    <property type="molecule type" value="Genomic_DNA"/>
</dbReference>
<dbReference type="RefSeq" id="WP_133699849.1">
    <property type="nucleotide sequence ID" value="NZ_SNXS01000002.1"/>
</dbReference>
<proteinExistence type="inferred from homology"/>
<reference evidence="6 7" key="1">
    <citation type="submission" date="2019-03" db="EMBL/GenBank/DDBJ databases">
        <title>Genomic Encyclopedia of Type Strains, Phase IV (KMG-IV): sequencing the most valuable type-strain genomes for metagenomic binning, comparative biology and taxonomic classification.</title>
        <authorList>
            <person name="Goeker M."/>
        </authorList>
    </citation>
    <scope>NUCLEOTIDE SEQUENCE [LARGE SCALE GENOMIC DNA]</scope>
    <source>
        <strain evidence="6 7">DSM 16998</strain>
    </source>
</reference>
<evidence type="ECO:0000259" key="5">
    <source>
        <dbReference type="PROSITE" id="PS50931"/>
    </source>
</evidence>
<dbReference type="AlphaFoldDB" id="A0A4R6QQJ1"/>
<comment type="similarity">
    <text evidence="1">Belongs to the LysR transcriptional regulatory family.</text>
</comment>
<dbReference type="PANTHER" id="PTHR30579">
    <property type="entry name" value="TRANSCRIPTIONAL REGULATOR"/>
    <property type="match status" value="1"/>
</dbReference>
<protein>
    <submittedName>
        <fullName evidence="6">LysR family transcriptional regulator (Chromosome initiation inhibitor)</fullName>
    </submittedName>
</protein>
<dbReference type="GO" id="GO:0003677">
    <property type="term" value="F:DNA binding"/>
    <property type="evidence" value="ECO:0007669"/>
    <property type="project" value="UniProtKB-KW"/>
</dbReference>
<dbReference type="InterPro" id="IPR000847">
    <property type="entry name" value="LysR_HTH_N"/>
</dbReference>
<dbReference type="Proteomes" id="UP000295361">
    <property type="component" value="Unassembled WGS sequence"/>
</dbReference>
<dbReference type="PROSITE" id="PS50931">
    <property type="entry name" value="HTH_LYSR"/>
    <property type="match status" value="1"/>
</dbReference>
<dbReference type="OrthoDB" id="3252676at2"/>
<evidence type="ECO:0000256" key="1">
    <source>
        <dbReference type="ARBA" id="ARBA00009437"/>
    </source>
</evidence>
<dbReference type="NCBIfam" id="TIGR03298">
    <property type="entry name" value="argP"/>
    <property type="match status" value="1"/>
</dbReference>
<evidence type="ECO:0000256" key="4">
    <source>
        <dbReference type="ARBA" id="ARBA00023163"/>
    </source>
</evidence>
<accession>A0A4R6QQJ1</accession>
<dbReference type="Pfam" id="PF03466">
    <property type="entry name" value="LysR_substrate"/>
    <property type="match status" value="1"/>
</dbReference>
<dbReference type="Pfam" id="PF00126">
    <property type="entry name" value="HTH_1"/>
    <property type="match status" value="1"/>
</dbReference>
<organism evidence="6 7">
    <name type="scientific">Roseateles toxinivorans</name>
    <dbReference type="NCBI Taxonomy" id="270368"/>
    <lineage>
        <taxon>Bacteria</taxon>
        <taxon>Pseudomonadati</taxon>
        <taxon>Pseudomonadota</taxon>
        <taxon>Betaproteobacteria</taxon>
        <taxon>Burkholderiales</taxon>
        <taxon>Sphaerotilaceae</taxon>
        <taxon>Roseateles</taxon>
    </lineage>
</organism>
<keyword evidence="2" id="KW-0805">Transcription regulation</keyword>
<dbReference type="InParanoid" id="A0A4R6QQJ1"/>